<evidence type="ECO:0000313" key="2">
    <source>
        <dbReference type="EMBL" id="CAJ0587409.1"/>
    </source>
</evidence>
<comment type="caution">
    <text evidence="2">The sequence shown here is derived from an EMBL/GenBank/DDBJ whole genome shotgun (WGS) entry which is preliminary data.</text>
</comment>
<feature type="non-terminal residue" evidence="2">
    <location>
        <position position="1"/>
    </location>
</feature>
<evidence type="ECO:0000256" key="1">
    <source>
        <dbReference type="SAM" id="MobiDB-lite"/>
    </source>
</evidence>
<dbReference type="Proteomes" id="UP001177023">
    <property type="component" value="Unassembled WGS sequence"/>
</dbReference>
<protein>
    <submittedName>
        <fullName evidence="2">Uncharacterized protein</fullName>
    </submittedName>
</protein>
<accession>A0AA36DGV4</accession>
<feature type="region of interest" description="Disordered" evidence="1">
    <location>
        <begin position="114"/>
        <end position="176"/>
    </location>
</feature>
<gene>
    <name evidence="2" type="ORF">MSPICULIGERA_LOCUS25378</name>
</gene>
<organism evidence="2 3">
    <name type="scientific">Mesorhabditis spiculigera</name>
    <dbReference type="NCBI Taxonomy" id="96644"/>
    <lineage>
        <taxon>Eukaryota</taxon>
        <taxon>Metazoa</taxon>
        <taxon>Ecdysozoa</taxon>
        <taxon>Nematoda</taxon>
        <taxon>Chromadorea</taxon>
        <taxon>Rhabditida</taxon>
        <taxon>Rhabditina</taxon>
        <taxon>Rhabditomorpha</taxon>
        <taxon>Rhabditoidea</taxon>
        <taxon>Rhabditidae</taxon>
        <taxon>Mesorhabditinae</taxon>
        <taxon>Mesorhabditis</taxon>
    </lineage>
</organism>
<proteinExistence type="predicted"/>
<name>A0AA36DGV4_9BILA</name>
<reference evidence="2" key="1">
    <citation type="submission" date="2023-06" db="EMBL/GenBank/DDBJ databases">
        <authorList>
            <person name="Delattre M."/>
        </authorList>
    </citation>
    <scope>NUCLEOTIDE SEQUENCE</scope>
    <source>
        <strain evidence="2">AF72</strain>
    </source>
</reference>
<sequence length="176" mass="20470">MKNEDWIIQRIIKTEKRPDAKGKMVEFALVDWEETWVPRDMLALTDEEITVPEEVEVEGPLEEGKGKGLTGDRLWVITIKKKGRNPERQSIRYDDLRSRFRLPLLDYFESCASLKSGKSSRAKQVQEPMELDQGDEKENRNRRKARNMSTESPTKEMMETESSTPGRRSVGRRAKN</sequence>
<evidence type="ECO:0000313" key="3">
    <source>
        <dbReference type="Proteomes" id="UP001177023"/>
    </source>
</evidence>
<dbReference type="AlphaFoldDB" id="A0AA36DGV4"/>
<keyword evidence="3" id="KW-1185">Reference proteome</keyword>
<dbReference type="EMBL" id="CATQJA010002710">
    <property type="protein sequence ID" value="CAJ0587409.1"/>
    <property type="molecule type" value="Genomic_DNA"/>
</dbReference>